<proteinExistence type="predicted"/>
<name>A0ABV9TEL7_9GAMM</name>
<dbReference type="PROSITE" id="PS51257">
    <property type="entry name" value="PROKAR_LIPOPROTEIN"/>
    <property type="match status" value="1"/>
</dbReference>
<sequence length="151" mass="16741">MKLSSKKNILLALLFLSGCTATNPNLESTVDIKDLGHGYEKTIKQAYKVYGFKQVPSDIDNIASGDPTPFDVDLYIADNKGCKFIYMKTPSDQSSISETGSFTAYLLDKSLIKIQCDGKYSNIDYKANIRVSNHKYKIVGNLSYLAEASVF</sequence>
<reference evidence="3" key="1">
    <citation type="journal article" date="2019" name="Int. J. Syst. Evol. Microbiol.">
        <title>The Global Catalogue of Microorganisms (GCM) 10K type strain sequencing project: providing services to taxonomists for standard genome sequencing and annotation.</title>
        <authorList>
            <consortium name="The Broad Institute Genomics Platform"/>
            <consortium name="The Broad Institute Genome Sequencing Center for Infectious Disease"/>
            <person name="Wu L."/>
            <person name="Ma J."/>
        </authorList>
    </citation>
    <scope>NUCLEOTIDE SEQUENCE [LARGE SCALE GENOMIC DNA]</scope>
    <source>
        <strain evidence="3">CGMCC 1.13718</strain>
    </source>
</reference>
<evidence type="ECO:0000313" key="2">
    <source>
        <dbReference type="EMBL" id="MFC4893083.1"/>
    </source>
</evidence>
<evidence type="ECO:0000313" key="3">
    <source>
        <dbReference type="Proteomes" id="UP001595926"/>
    </source>
</evidence>
<dbReference type="EMBL" id="JBHSJH010000003">
    <property type="protein sequence ID" value="MFC4893083.1"/>
    <property type="molecule type" value="Genomic_DNA"/>
</dbReference>
<dbReference type="RefSeq" id="WP_119330934.1">
    <property type="nucleotide sequence ID" value="NZ_JBHSJH010000003.1"/>
</dbReference>
<accession>A0ABV9TEL7</accession>
<keyword evidence="3" id="KW-1185">Reference proteome</keyword>
<evidence type="ECO:0008006" key="4">
    <source>
        <dbReference type="Google" id="ProtNLM"/>
    </source>
</evidence>
<keyword evidence="1" id="KW-0732">Signal</keyword>
<dbReference type="Proteomes" id="UP001595926">
    <property type="component" value="Unassembled WGS sequence"/>
</dbReference>
<gene>
    <name evidence="2" type="ORF">ACFPDQ_08485</name>
</gene>
<feature type="chain" id="PRO_5046792188" description="Lipoprotein" evidence="1">
    <location>
        <begin position="22"/>
        <end position="151"/>
    </location>
</feature>
<comment type="caution">
    <text evidence="2">The sequence shown here is derived from an EMBL/GenBank/DDBJ whole genome shotgun (WGS) entry which is preliminary data.</text>
</comment>
<organism evidence="2 3">
    <name type="scientific">Pseudofrancisella aestuarii</name>
    <dbReference type="NCBI Taxonomy" id="2670347"/>
    <lineage>
        <taxon>Bacteria</taxon>
        <taxon>Pseudomonadati</taxon>
        <taxon>Pseudomonadota</taxon>
        <taxon>Gammaproteobacteria</taxon>
        <taxon>Thiotrichales</taxon>
        <taxon>Francisellaceae</taxon>
        <taxon>Pseudofrancisella</taxon>
    </lineage>
</organism>
<evidence type="ECO:0000256" key="1">
    <source>
        <dbReference type="SAM" id="SignalP"/>
    </source>
</evidence>
<protein>
    <recommendedName>
        <fullName evidence="4">Lipoprotein</fullName>
    </recommendedName>
</protein>
<feature type="signal peptide" evidence="1">
    <location>
        <begin position="1"/>
        <end position="21"/>
    </location>
</feature>